<comment type="pathway">
    <text evidence="1">Amino-acid biosynthesis; L-isoleucine biosynthesis; L-isoleucine from 2-oxobutanoate: step 1/4.</text>
</comment>
<keyword evidence="9" id="KW-1185">Reference proteome</keyword>
<sequence length="274" mass="29174">MSDEGAQPRSDGHERNDGPPGPAPSDRPHPESRRTTDGIRIDPVVEAEHDRRRAVVSALVEHEPGVLARVSGLVSRRQFNIESLTVGPTTVAGHARITMVVEETDPGVDQLKKQLRKLPVVIAAGEIAGETVSRELVLVKVRGDEPERVHAITEMYDGETIAADPQTITVELTGDESRVDAAIDAYRQFGIVEIARTGQTALARGDVPTTPGEAPAPGCEAARREASDQASRDTASGERQSEGNGPTDAGGDSPRTATTERTGRTEKHGQPPAE</sequence>
<evidence type="ECO:0000259" key="7">
    <source>
        <dbReference type="PROSITE" id="PS51671"/>
    </source>
</evidence>
<proteinExistence type="inferred from homology"/>
<dbReference type="EMBL" id="CP003050">
    <property type="protein sequence ID" value="AGB17189.1"/>
    <property type="molecule type" value="Genomic_DNA"/>
</dbReference>
<dbReference type="InterPro" id="IPR002912">
    <property type="entry name" value="ACT_dom"/>
</dbReference>
<comment type="similarity">
    <text evidence="3">Belongs to the acetolactate synthase small subunit family.</text>
</comment>
<feature type="compositionally biased region" description="Basic and acidic residues" evidence="6">
    <location>
        <begin position="261"/>
        <end position="274"/>
    </location>
</feature>
<protein>
    <submittedName>
        <fullName evidence="8">Acetolactate synthase, small subunit</fullName>
    </submittedName>
</protein>
<dbReference type="GO" id="GO:1990610">
    <property type="term" value="F:acetolactate synthase regulator activity"/>
    <property type="evidence" value="ECO:0007669"/>
    <property type="project" value="InterPro"/>
</dbReference>
<dbReference type="OrthoDB" id="85792at2157"/>
<gene>
    <name evidence="8" type="ordered locus">Halru_2610</name>
</gene>
<comment type="pathway">
    <text evidence="2">Amino-acid biosynthesis; L-valine biosynthesis; L-valine from pyruvate: step 1/4.</text>
</comment>
<keyword evidence="5" id="KW-0100">Branched-chain amino acid biosynthesis</keyword>
<dbReference type="InterPro" id="IPR019455">
    <property type="entry name" value="Acetolactate_synth_ssu_C"/>
</dbReference>
<dbReference type="GO" id="GO:0009097">
    <property type="term" value="P:isoleucine biosynthetic process"/>
    <property type="evidence" value="ECO:0007669"/>
    <property type="project" value="UniProtKB-UniPathway"/>
</dbReference>
<dbReference type="KEGG" id="hru:Halru_2610"/>
<dbReference type="GO" id="GO:0003984">
    <property type="term" value="F:acetolactate synthase activity"/>
    <property type="evidence" value="ECO:0007669"/>
    <property type="project" value="TreeGrafter"/>
</dbReference>
<dbReference type="Gene3D" id="3.30.70.260">
    <property type="match status" value="1"/>
</dbReference>
<evidence type="ECO:0000313" key="9">
    <source>
        <dbReference type="Proteomes" id="UP000010846"/>
    </source>
</evidence>
<dbReference type="InterPro" id="IPR004789">
    <property type="entry name" value="Acetalactate_synth_ssu"/>
</dbReference>
<dbReference type="PROSITE" id="PS51671">
    <property type="entry name" value="ACT"/>
    <property type="match status" value="1"/>
</dbReference>
<dbReference type="PANTHER" id="PTHR30239">
    <property type="entry name" value="ACETOLACTATE SYNTHASE SMALL SUBUNIT"/>
    <property type="match status" value="1"/>
</dbReference>
<dbReference type="UniPathway" id="UPA00047">
    <property type="reaction ID" value="UER00055"/>
</dbReference>
<dbReference type="Proteomes" id="UP000010846">
    <property type="component" value="Chromosome"/>
</dbReference>
<dbReference type="InterPro" id="IPR039557">
    <property type="entry name" value="AHAS_ACT"/>
</dbReference>
<dbReference type="GO" id="GO:0009099">
    <property type="term" value="P:L-valine biosynthetic process"/>
    <property type="evidence" value="ECO:0007669"/>
    <property type="project" value="UniProtKB-UniPathway"/>
</dbReference>
<evidence type="ECO:0000313" key="8">
    <source>
        <dbReference type="EMBL" id="AGB17189.1"/>
    </source>
</evidence>
<dbReference type="UniPathway" id="UPA00049">
    <property type="reaction ID" value="UER00059"/>
</dbReference>
<feature type="compositionally biased region" description="Basic and acidic residues" evidence="6">
    <location>
        <begin position="221"/>
        <end position="241"/>
    </location>
</feature>
<evidence type="ECO:0000256" key="1">
    <source>
        <dbReference type="ARBA" id="ARBA00004974"/>
    </source>
</evidence>
<dbReference type="PANTHER" id="PTHR30239:SF0">
    <property type="entry name" value="ACETOLACTATE SYNTHASE SMALL SUBUNIT 1, CHLOROPLASTIC"/>
    <property type="match status" value="1"/>
</dbReference>
<feature type="compositionally biased region" description="Basic and acidic residues" evidence="6">
    <location>
        <begin position="26"/>
        <end position="39"/>
    </location>
</feature>
<dbReference type="InterPro" id="IPR027271">
    <property type="entry name" value="Acetolactate_synth/TF_NikR_C"/>
</dbReference>
<feature type="compositionally biased region" description="Low complexity" evidence="6">
    <location>
        <begin position="211"/>
        <end position="220"/>
    </location>
</feature>
<dbReference type="AlphaFoldDB" id="L0IEJ0"/>
<reference evidence="8" key="1">
    <citation type="submission" date="2011-09" db="EMBL/GenBank/DDBJ databases">
        <title>Complete sequence of Halovivax ruber XH-70.</title>
        <authorList>
            <consortium name="US DOE Joint Genome Institute"/>
            <person name="Lucas S."/>
            <person name="Han J."/>
            <person name="Lapidus A."/>
            <person name="Cheng J.-F."/>
            <person name="Goodwin L."/>
            <person name="Pitluck S."/>
            <person name="Peters L."/>
            <person name="Mikhailova N."/>
            <person name="Davenport K."/>
            <person name="Detter J.C."/>
            <person name="Han C."/>
            <person name="Tapia R."/>
            <person name="Land M."/>
            <person name="Hauser L."/>
            <person name="Kyrpides N."/>
            <person name="Ivanova N."/>
            <person name="Pagani I."/>
            <person name="Sproer C."/>
            <person name="Anderson I."/>
            <person name="Woyke T."/>
        </authorList>
    </citation>
    <scope>NUCLEOTIDE SEQUENCE</scope>
    <source>
        <strain evidence="8">XH-70</strain>
    </source>
</reference>
<dbReference type="NCBIfam" id="TIGR00119">
    <property type="entry name" value="acolac_sm"/>
    <property type="match status" value="1"/>
</dbReference>
<organism evidence="8 9">
    <name type="scientific">Halovivax ruber (strain DSM 18193 / JCM 13892 / XH-70)</name>
    <dbReference type="NCBI Taxonomy" id="797302"/>
    <lineage>
        <taxon>Archaea</taxon>
        <taxon>Methanobacteriati</taxon>
        <taxon>Methanobacteriota</taxon>
        <taxon>Stenosarchaea group</taxon>
        <taxon>Halobacteria</taxon>
        <taxon>Halobacteriales</taxon>
        <taxon>Natrialbaceae</taxon>
        <taxon>Halovivax</taxon>
    </lineage>
</organism>
<evidence type="ECO:0000256" key="6">
    <source>
        <dbReference type="SAM" id="MobiDB-lite"/>
    </source>
</evidence>
<name>L0IEJ0_HALRX</name>
<feature type="domain" description="ACT" evidence="7">
    <location>
        <begin position="55"/>
        <end position="129"/>
    </location>
</feature>
<evidence type="ECO:0000256" key="2">
    <source>
        <dbReference type="ARBA" id="ARBA00005025"/>
    </source>
</evidence>
<dbReference type="SUPFAM" id="SSF55021">
    <property type="entry name" value="ACT-like"/>
    <property type="match status" value="2"/>
</dbReference>
<dbReference type="Pfam" id="PF22629">
    <property type="entry name" value="ACT_AHAS_ss"/>
    <property type="match status" value="1"/>
</dbReference>
<dbReference type="Pfam" id="PF10369">
    <property type="entry name" value="ALS_ss_C"/>
    <property type="match status" value="1"/>
</dbReference>
<evidence type="ECO:0000256" key="5">
    <source>
        <dbReference type="ARBA" id="ARBA00023304"/>
    </source>
</evidence>
<dbReference type="GO" id="GO:0005829">
    <property type="term" value="C:cytosol"/>
    <property type="evidence" value="ECO:0007669"/>
    <property type="project" value="TreeGrafter"/>
</dbReference>
<feature type="region of interest" description="Disordered" evidence="6">
    <location>
        <begin position="202"/>
        <end position="274"/>
    </location>
</feature>
<feature type="region of interest" description="Disordered" evidence="6">
    <location>
        <begin position="1"/>
        <end position="39"/>
    </location>
</feature>
<evidence type="ECO:0000256" key="4">
    <source>
        <dbReference type="ARBA" id="ARBA00022605"/>
    </source>
</evidence>
<dbReference type="InterPro" id="IPR045865">
    <property type="entry name" value="ACT-like_dom_sf"/>
</dbReference>
<dbReference type="NCBIfam" id="NF008864">
    <property type="entry name" value="PRK11895.1"/>
    <property type="match status" value="1"/>
</dbReference>
<accession>L0IEJ0</accession>
<dbReference type="InterPro" id="IPR054480">
    <property type="entry name" value="AHAS_small-like_ACT"/>
</dbReference>
<dbReference type="HOGENOM" id="CLU_055003_1_0_2"/>
<evidence type="ECO:0000256" key="3">
    <source>
        <dbReference type="ARBA" id="ARBA00006341"/>
    </source>
</evidence>
<dbReference type="eggNOG" id="arCOG04445">
    <property type="taxonomic scope" value="Archaea"/>
</dbReference>
<dbReference type="CDD" id="cd04878">
    <property type="entry name" value="ACT_AHAS"/>
    <property type="match status" value="1"/>
</dbReference>
<keyword evidence="4" id="KW-0028">Amino-acid biosynthesis</keyword>
<dbReference type="Gene3D" id="3.30.70.1150">
    <property type="entry name" value="ACT-like. Chain A, domain 2"/>
    <property type="match status" value="1"/>
</dbReference>
<dbReference type="STRING" id="797302.Halru_2610"/>